<dbReference type="EMBL" id="JBHSGV010000002">
    <property type="protein sequence ID" value="MFC4746548.1"/>
    <property type="molecule type" value="Genomic_DNA"/>
</dbReference>
<evidence type="ECO:0000313" key="1">
    <source>
        <dbReference type="EMBL" id="MFC4746548.1"/>
    </source>
</evidence>
<dbReference type="RefSeq" id="WP_213256603.1">
    <property type="nucleotide sequence ID" value="NZ_JAGYWA010000002.1"/>
</dbReference>
<organism evidence="1 2">
    <name type="scientific">Flavobacterium branchiicola</name>
    <dbReference type="NCBI Taxonomy" id="1114875"/>
    <lineage>
        <taxon>Bacteria</taxon>
        <taxon>Pseudomonadati</taxon>
        <taxon>Bacteroidota</taxon>
        <taxon>Flavobacteriia</taxon>
        <taxon>Flavobacteriales</taxon>
        <taxon>Flavobacteriaceae</taxon>
        <taxon>Flavobacterium</taxon>
    </lineage>
</organism>
<proteinExistence type="predicted"/>
<sequence>MQIITKRGGKSLIDNLSIIVDNEIYKLDSDTNLSSQYNIKYIFKIEESDGNFPESIFGEKLFDVNFQNVRLNKNSKVLIRSFDNLLSEDINLNFFGNETSFTASFFLDKAVNNYNVLEALPIPIQMLTIIISFQSTENRITPTLKINKFLDGYSHLGFILVDIERMRKIVFEDYGDVEVDLIDEFANSEIIDKLFLNGVIIIVWGINPFVYPIYSTENLDITKELLGKSFNRKGVYHLDETITELSIIPGHELRKWPKCLNKKWPIITLYGKGNYACIEPFYLEDKDHEKIISSFLIYREGRDYGETSPLLNIDLLY</sequence>
<reference evidence="2" key="1">
    <citation type="journal article" date="2019" name="Int. J. Syst. Evol. Microbiol.">
        <title>The Global Catalogue of Microorganisms (GCM) 10K type strain sequencing project: providing services to taxonomists for standard genome sequencing and annotation.</title>
        <authorList>
            <consortium name="The Broad Institute Genomics Platform"/>
            <consortium name="The Broad Institute Genome Sequencing Center for Infectious Disease"/>
            <person name="Wu L."/>
            <person name="Ma J."/>
        </authorList>
    </citation>
    <scope>NUCLEOTIDE SEQUENCE [LARGE SCALE GENOMIC DNA]</scope>
    <source>
        <strain evidence="2">WYCCWR 13023</strain>
    </source>
</reference>
<dbReference type="Proteomes" id="UP001595935">
    <property type="component" value="Unassembled WGS sequence"/>
</dbReference>
<evidence type="ECO:0000313" key="2">
    <source>
        <dbReference type="Proteomes" id="UP001595935"/>
    </source>
</evidence>
<name>A0ABV9PCT3_9FLAO</name>
<keyword evidence="2" id="KW-1185">Reference proteome</keyword>
<gene>
    <name evidence="1" type="ORF">ACFO5S_03795</name>
</gene>
<comment type="caution">
    <text evidence="1">The sequence shown here is derived from an EMBL/GenBank/DDBJ whole genome shotgun (WGS) entry which is preliminary data.</text>
</comment>
<accession>A0ABV9PCT3</accession>
<protein>
    <submittedName>
        <fullName evidence="1">Uncharacterized protein</fullName>
    </submittedName>
</protein>